<dbReference type="RefSeq" id="WP_065966533.1">
    <property type="nucleotide sequence ID" value="NZ_ASQP01000469.1"/>
</dbReference>
<accession>A0A1R1S814</accession>
<protein>
    <submittedName>
        <fullName evidence="1">Uncharacterized protein</fullName>
    </submittedName>
</protein>
<comment type="caution">
    <text evidence="1">The sequence shown here is derived from an EMBL/GenBank/DDBJ whole genome shotgun (WGS) entry which is preliminary data.</text>
</comment>
<reference evidence="1 2" key="1">
    <citation type="submission" date="2013-05" db="EMBL/GenBank/DDBJ databases">
        <title>Genome sequence of Streptomyces sparsogenes DSM 40356.</title>
        <authorList>
            <person name="Coyne S."/>
            <person name="Seebeck F.P."/>
        </authorList>
    </citation>
    <scope>NUCLEOTIDE SEQUENCE [LARGE SCALE GENOMIC DNA]</scope>
    <source>
        <strain evidence="1 2">DSM 40356</strain>
    </source>
</reference>
<dbReference type="GeneID" id="96746616"/>
<gene>
    <name evidence="1" type="ORF">SPAR_36821</name>
</gene>
<evidence type="ECO:0000313" key="2">
    <source>
        <dbReference type="Proteomes" id="UP000186168"/>
    </source>
</evidence>
<dbReference type="STRING" id="67365.GCA_001704635_01668"/>
<dbReference type="EMBL" id="ASQP01000469">
    <property type="protein sequence ID" value="OMI34466.1"/>
    <property type="molecule type" value="Genomic_DNA"/>
</dbReference>
<sequence>MSTPLIAMPPALLILLVVIIADLTDALDGARAAVVAEQESHAAYRLANPPRKGVAAWPST</sequence>
<organism evidence="1 2">
    <name type="scientific">Streptomyces sparsogenes DSM 40356</name>
    <dbReference type="NCBI Taxonomy" id="1331668"/>
    <lineage>
        <taxon>Bacteria</taxon>
        <taxon>Bacillati</taxon>
        <taxon>Actinomycetota</taxon>
        <taxon>Actinomycetes</taxon>
        <taxon>Kitasatosporales</taxon>
        <taxon>Streptomycetaceae</taxon>
        <taxon>Streptomyces</taxon>
    </lineage>
</organism>
<keyword evidence="2" id="KW-1185">Reference proteome</keyword>
<dbReference type="Proteomes" id="UP000186168">
    <property type="component" value="Unassembled WGS sequence"/>
</dbReference>
<dbReference type="AlphaFoldDB" id="A0A1R1S814"/>
<proteinExistence type="predicted"/>
<evidence type="ECO:0000313" key="1">
    <source>
        <dbReference type="EMBL" id="OMI34466.1"/>
    </source>
</evidence>
<name>A0A1R1S814_9ACTN</name>